<dbReference type="EC" id="2.6.1.42" evidence="5"/>
<dbReference type="CDD" id="cd00449">
    <property type="entry name" value="PLPDE_IV"/>
    <property type="match status" value="1"/>
</dbReference>
<evidence type="ECO:0000256" key="8">
    <source>
        <dbReference type="ARBA" id="ARBA00049229"/>
    </source>
</evidence>
<evidence type="ECO:0000313" key="9">
    <source>
        <dbReference type="EMBL" id="PRY52277.1"/>
    </source>
</evidence>
<dbReference type="PANTHER" id="PTHR42743">
    <property type="entry name" value="AMINO-ACID AMINOTRANSFERASE"/>
    <property type="match status" value="1"/>
</dbReference>
<dbReference type="EMBL" id="PVTH01000006">
    <property type="protein sequence ID" value="PRY52277.1"/>
    <property type="molecule type" value="Genomic_DNA"/>
</dbReference>
<dbReference type="GO" id="GO:0004084">
    <property type="term" value="F:branched-chain-amino-acid transaminase activity"/>
    <property type="evidence" value="ECO:0007669"/>
    <property type="project" value="UniProtKB-EC"/>
</dbReference>
<evidence type="ECO:0000256" key="6">
    <source>
        <dbReference type="ARBA" id="ARBA00048212"/>
    </source>
</evidence>
<dbReference type="InterPro" id="IPR043132">
    <property type="entry name" value="BCAT-like_C"/>
</dbReference>
<comment type="pathway">
    <text evidence="3">Amino-acid biosynthesis; L-leucine biosynthesis; L-leucine from 3-methyl-2-oxobutanoate: step 4/4.</text>
</comment>
<comment type="catalytic activity">
    <reaction evidence="7">
        <text>L-isoleucine + 2-oxoglutarate = (S)-3-methyl-2-oxopentanoate + L-glutamate</text>
        <dbReference type="Rhea" id="RHEA:24801"/>
        <dbReference type="ChEBI" id="CHEBI:16810"/>
        <dbReference type="ChEBI" id="CHEBI:29985"/>
        <dbReference type="ChEBI" id="CHEBI:35146"/>
        <dbReference type="ChEBI" id="CHEBI:58045"/>
        <dbReference type="EC" id="2.6.1.42"/>
    </reaction>
</comment>
<organism evidence="9 10">
    <name type="scientific">Arcticibacter pallidicorallinus</name>
    <dbReference type="NCBI Taxonomy" id="1259464"/>
    <lineage>
        <taxon>Bacteria</taxon>
        <taxon>Pseudomonadati</taxon>
        <taxon>Bacteroidota</taxon>
        <taxon>Sphingobacteriia</taxon>
        <taxon>Sphingobacteriales</taxon>
        <taxon>Sphingobacteriaceae</taxon>
        <taxon>Arcticibacter</taxon>
    </lineage>
</organism>
<sequence>MSFININGEILASGQANISVGNRAFKYGDGLFESMRMMRGKLMFADLHAQRLREGMDVLHIDGAAIITQEFLEEKVRQLAIRNNIRDNARVRLTVFRDGDGLYSPVSNDIGYVIEMSRTDQQDYTANYKGLIAQVYEDMTKPINMLSNLKTCNSLLYVMAGIFRKKNSLDEVFILNQKGFLCEGMSTNLFVLYQQHLYTPSLEEGCIAGVMRSVVIRLAEDNGIEVIEAQINPDILNEADEVFVTNATTGIQWIMGFNGKRYFNKLSNEFLGYLNAIA</sequence>
<dbReference type="OrthoDB" id="9805628at2"/>
<keyword evidence="9" id="KW-0032">Aminotransferase</keyword>
<proteinExistence type="inferred from homology"/>
<evidence type="ECO:0000256" key="2">
    <source>
        <dbReference type="ARBA" id="ARBA00004931"/>
    </source>
</evidence>
<dbReference type="AlphaFoldDB" id="A0A2T0U2X9"/>
<dbReference type="Pfam" id="PF01063">
    <property type="entry name" value="Aminotran_4"/>
    <property type="match status" value="1"/>
</dbReference>
<name>A0A2T0U2X9_9SPHI</name>
<dbReference type="Gene3D" id="3.20.10.10">
    <property type="entry name" value="D-amino Acid Aminotransferase, subunit A, domain 2"/>
    <property type="match status" value="1"/>
</dbReference>
<reference evidence="9 10" key="1">
    <citation type="submission" date="2018-03" db="EMBL/GenBank/DDBJ databases">
        <title>Genomic Encyclopedia of Type Strains, Phase III (KMG-III): the genomes of soil and plant-associated and newly described type strains.</title>
        <authorList>
            <person name="Whitman W."/>
        </authorList>
    </citation>
    <scope>NUCLEOTIDE SEQUENCE [LARGE SCALE GENOMIC DNA]</scope>
    <source>
        <strain evidence="9 10">CGMCC 1.9313</strain>
    </source>
</reference>
<dbReference type="RefSeq" id="WP_106293318.1">
    <property type="nucleotide sequence ID" value="NZ_PVTH01000006.1"/>
</dbReference>
<dbReference type="GO" id="GO:0046394">
    <property type="term" value="P:carboxylic acid biosynthetic process"/>
    <property type="evidence" value="ECO:0007669"/>
    <property type="project" value="UniProtKB-ARBA"/>
</dbReference>
<dbReference type="InterPro" id="IPR001544">
    <property type="entry name" value="Aminotrans_IV"/>
</dbReference>
<protein>
    <recommendedName>
        <fullName evidence="5">branched-chain-amino-acid transaminase</fullName>
        <ecNumber evidence="5">2.6.1.42</ecNumber>
    </recommendedName>
</protein>
<evidence type="ECO:0000256" key="5">
    <source>
        <dbReference type="ARBA" id="ARBA00013053"/>
    </source>
</evidence>
<dbReference type="InterPro" id="IPR043131">
    <property type="entry name" value="BCAT-like_N"/>
</dbReference>
<comment type="catalytic activity">
    <reaction evidence="8">
        <text>L-leucine + 2-oxoglutarate = 4-methyl-2-oxopentanoate + L-glutamate</text>
        <dbReference type="Rhea" id="RHEA:18321"/>
        <dbReference type="ChEBI" id="CHEBI:16810"/>
        <dbReference type="ChEBI" id="CHEBI:17865"/>
        <dbReference type="ChEBI" id="CHEBI:29985"/>
        <dbReference type="ChEBI" id="CHEBI:57427"/>
        <dbReference type="EC" id="2.6.1.42"/>
    </reaction>
</comment>
<evidence type="ECO:0000256" key="7">
    <source>
        <dbReference type="ARBA" id="ARBA00048798"/>
    </source>
</evidence>
<comment type="pathway">
    <text evidence="2">Amino-acid biosynthesis; L-valine biosynthesis; L-valine from pyruvate: step 4/4.</text>
</comment>
<comment type="similarity">
    <text evidence="4">Belongs to the class-IV pyridoxal-phosphate-dependent aminotransferase family.</text>
</comment>
<dbReference type="Proteomes" id="UP000238034">
    <property type="component" value="Unassembled WGS sequence"/>
</dbReference>
<dbReference type="PANTHER" id="PTHR42743:SF11">
    <property type="entry name" value="AMINODEOXYCHORISMATE LYASE"/>
    <property type="match status" value="1"/>
</dbReference>
<keyword evidence="10" id="KW-1185">Reference proteome</keyword>
<dbReference type="Gene3D" id="3.30.470.10">
    <property type="match status" value="1"/>
</dbReference>
<dbReference type="InterPro" id="IPR036038">
    <property type="entry name" value="Aminotransferase-like"/>
</dbReference>
<accession>A0A2T0U2X9</accession>
<evidence type="ECO:0000256" key="1">
    <source>
        <dbReference type="ARBA" id="ARBA00004824"/>
    </source>
</evidence>
<evidence type="ECO:0000256" key="4">
    <source>
        <dbReference type="ARBA" id="ARBA00009320"/>
    </source>
</evidence>
<comment type="catalytic activity">
    <reaction evidence="6">
        <text>L-valine + 2-oxoglutarate = 3-methyl-2-oxobutanoate + L-glutamate</text>
        <dbReference type="Rhea" id="RHEA:24813"/>
        <dbReference type="ChEBI" id="CHEBI:11851"/>
        <dbReference type="ChEBI" id="CHEBI:16810"/>
        <dbReference type="ChEBI" id="CHEBI:29985"/>
        <dbReference type="ChEBI" id="CHEBI:57762"/>
        <dbReference type="EC" id="2.6.1.42"/>
    </reaction>
</comment>
<gene>
    <name evidence="9" type="ORF">B0I27_10636</name>
</gene>
<evidence type="ECO:0000313" key="10">
    <source>
        <dbReference type="Proteomes" id="UP000238034"/>
    </source>
</evidence>
<comment type="caution">
    <text evidence="9">The sequence shown here is derived from an EMBL/GenBank/DDBJ whole genome shotgun (WGS) entry which is preliminary data.</text>
</comment>
<evidence type="ECO:0000256" key="3">
    <source>
        <dbReference type="ARBA" id="ARBA00005072"/>
    </source>
</evidence>
<dbReference type="SUPFAM" id="SSF56752">
    <property type="entry name" value="D-aminoacid aminotransferase-like PLP-dependent enzymes"/>
    <property type="match status" value="1"/>
</dbReference>
<keyword evidence="9" id="KW-0808">Transferase</keyword>
<comment type="pathway">
    <text evidence="1">Amino-acid biosynthesis; L-isoleucine biosynthesis; L-isoleucine from 2-oxobutanoate: step 4/4.</text>
</comment>
<dbReference type="InterPro" id="IPR050571">
    <property type="entry name" value="Class-IV_PLP-Dep_Aminotrnsfr"/>
</dbReference>